<keyword evidence="6 15" id="KW-0547">Nucleotide-binding</keyword>
<keyword evidence="12" id="KW-0813">Transport</keyword>
<dbReference type="InterPro" id="IPR023299">
    <property type="entry name" value="ATPase_P-typ_cyto_dom_N"/>
</dbReference>
<dbReference type="InterPro" id="IPR018303">
    <property type="entry name" value="ATPase_P-typ_P_site"/>
</dbReference>
<accession>A0A9D9E3V9</accession>
<dbReference type="PANTHER" id="PTHR43520">
    <property type="entry name" value="ATP7, ISOFORM B"/>
    <property type="match status" value="1"/>
</dbReference>
<keyword evidence="12" id="KW-0406">Ion transport</keyword>
<evidence type="ECO:0000256" key="10">
    <source>
        <dbReference type="ARBA" id="ARBA00022989"/>
    </source>
</evidence>
<feature type="transmembrane region" description="Helical" evidence="15">
    <location>
        <begin position="351"/>
        <end position="373"/>
    </location>
</feature>
<sequence length="697" mass="75625">MATKMETYKIDGMVCASCAQTVEKGVSKLSGIKKCNVNLASERMQVAYDSSKLSDKKIIKAVQDSGYGAKLADDINQKTYNREMLTKHKQLIKRRNNLIFAAIFSIALFYLSMGNNLAWPLPNVLLMNEHLYFVSLIELLLAIPVLWFGRSFLITGGKALIKGHPNMNSLILIGSGAAFLYSLINTFILFIAHKSNPLYYDASAMILTLIMLGKYFEALSKRKTNTALTSLLQLVPEKALKVNDDGTTVTVPVDKIQIGDVLLVRSGQTIPIDGKVIDGKTTVDESMLTGESVPVEKSNGDFVTGGSTNQNGQIKYVVTKIGKDTVLSKIVDLVNDAQGSKAPIETLADKVSGIFVPVIILIAIIGGILWLLFSHSLSLSLRIFVSVLVIACPCALGLATPTALMVGTGKGAHGGILFKDGTALEEFSKINTLIFDKTGTVTNGKLTITGIDSFSNFTQEQLLQLSASLEKYSNHPLASAILDKNNEKLFKVKDFKTIPGLGLSGLINGKRYFVGNNKLMLNEQIDLKSLDSSISKYQVNGNTLVYIADDTDILGLIALKDELKYDSKSSIDQLKKLNYNIVLLTGDNDQTTRLIANQLGVKDVYSNVLPEAKAQTVKKIQGKTNKVAMIGDGINDAPALAQADLGIAIGNGTDVAIDAADIILMNSHLSSLVTAIRLSSKTMLNIKENLFWAFFYN</sequence>
<dbReference type="GO" id="GO:0043682">
    <property type="term" value="F:P-type divalent copper transporter activity"/>
    <property type="evidence" value="ECO:0007669"/>
    <property type="project" value="TreeGrafter"/>
</dbReference>
<dbReference type="Gene3D" id="3.40.1110.10">
    <property type="entry name" value="Calcium-transporting ATPase, cytoplasmic domain N"/>
    <property type="match status" value="1"/>
</dbReference>
<dbReference type="SFLD" id="SFLDF00027">
    <property type="entry name" value="p-type_atpase"/>
    <property type="match status" value="1"/>
</dbReference>
<evidence type="ECO:0000256" key="6">
    <source>
        <dbReference type="ARBA" id="ARBA00022741"/>
    </source>
</evidence>
<evidence type="ECO:0000256" key="3">
    <source>
        <dbReference type="ARBA" id="ARBA00012517"/>
    </source>
</evidence>
<reference evidence="17" key="2">
    <citation type="journal article" date="2021" name="PeerJ">
        <title>Extensive microbial diversity within the chicken gut microbiome revealed by metagenomics and culture.</title>
        <authorList>
            <person name="Gilroy R."/>
            <person name="Ravi A."/>
            <person name="Getino M."/>
            <person name="Pursley I."/>
            <person name="Horton D.L."/>
            <person name="Alikhan N.F."/>
            <person name="Baker D."/>
            <person name="Gharbi K."/>
            <person name="Hall N."/>
            <person name="Watson M."/>
            <person name="Adriaenssens E.M."/>
            <person name="Foster-Nyarko E."/>
            <person name="Jarju S."/>
            <person name="Secka A."/>
            <person name="Antonio M."/>
            <person name="Oren A."/>
            <person name="Chaudhuri R.R."/>
            <person name="La Ragione R."/>
            <person name="Hildebrand F."/>
            <person name="Pallen M.J."/>
        </authorList>
    </citation>
    <scope>NUCLEOTIDE SEQUENCE</scope>
    <source>
        <strain evidence="17">C6-149</strain>
    </source>
</reference>
<evidence type="ECO:0000256" key="4">
    <source>
        <dbReference type="ARBA" id="ARBA00022692"/>
    </source>
</evidence>
<dbReference type="InterPro" id="IPR008250">
    <property type="entry name" value="ATPase_P-typ_transduc_dom_A_sf"/>
</dbReference>
<dbReference type="Proteomes" id="UP000823614">
    <property type="component" value="Unassembled WGS sequence"/>
</dbReference>
<comment type="similarity">
    <text evidence="2 15">Belongs to the cation transport ATPase (P-type) (TC 3.A.3) family. Type IB subfamily.</text>
</comment>
<feature type="transmembrane region" description="Helical" evidence="15">
    <location>
        <begin position="131"/>
        <end position="149"/>
    </location>
</feature>
<dbReference type="FunFam" id="2.70.150.10:FF:000002">
    <property type="entry name" value="Copper-transporting ATPase 1, putative"/>
    <property type="match status" value="1"/>
</dbReference>
<dbReference type="InterPro" id="IPR023298">
    <property type="entry name" value="ATPase_P-typ_TM_dom_sf"/>
</dbReference>
<keyword evidence="5 15" id="KW-0479">Metal-binding</keyword>
<dbReference type="GO" id="GO:0005524">
    <property type="term" value="F:ATP binding"/>
    <property type="evidence" value="ECO:0007669"/>
    <property type="project" value="UniProtKB-UniRule"/>
</dbReference>
<dbReference type="Pfam" id="PF00122">
    <property type="entry name" value="E1-E2_ATPase"/>
    <property type="match status" value="1"/>
</dbReference>
<dbReference type="GO" id="GO:0140581">
    <property type="term" value="F:P-type monovalent copper transporter activity"/>
    <property type="evidence" value="ECO:0007669"/>
    <property type="project" value="UniProtKB-EC"/>
</dbReference>
<evidence type="ECO:0000256" key="2">
    <source>
        <dbReference type="ARBA" id="ARBA00006024"/>
    </source>
</evidence>
<keyword evidence="11" id="KW-0186">Copper</keyword>
<dbReference type="PROSITE" id="PS50846">
    <property type="entry name" value="HMA_2"/>
    <property type="match status" value="1"/>
</dbReference>
<keyword evidence="9" id="KW-1278">Translocase</keyword>
<evidence type="ECO:0000259" key="16">
    <source>
        <dbReference type="PROSITE" id="PS50846"/>
    </source>
</evidence>
<comment type="caution">
    <text evidence="17">The sequence shown here is derived from an EMBL/GenBank/DDBJ whole genome shotgun (WGS) entry which is preliminary data.</text>
</comment>
<reference evidence="17" key="1">
    <citation type="submission" date="2020-10" db="EMBL/GenBank/DDBJ databases">
        <authorList>
            <person name="Gilroy R."/>
        </authorList>
    </citation>
    <scope>NUCLEOTIDE SEQUENCE</scope>
    <source>
        <strain evidence="17">C6-149</strain>
    </source>
</reference>
<comment type="subcellular location">
    <subcellularLocation>
        <location evidence="1">Cell membrane</location>
        <topology evidence="1">Multi-pass membrane protein</topology>
    </subcellularLocation>
</comment>
<dbReference type="Gene3D" id="3.30.70.100">
    <property type="match status" value="1"/>
</dbReference>
<dbReference type="GO" id="GO:0055070">
    <property type="term" value="P:copper ion homeostasis"/>
    <property type="evidence" value="ECO:0007669"/>
    <property type="project" value="TreeGrafter"/>
</dbReference>
<keyword evidence="10 15" id="KW-1133">Transmembrane helix</keyword>
<dbReference type="NCBIfam" id="TIGR01525">
    <property type="entry name" value="ATPase-IB_hvy"/>
    <property type="match status" value="1"/>
</dbReference>
<evidence type="ECO:0000256" key="11">
    <source>
        <dbReference type="ARBA" id="ARBA00023008"/>
    </source>
</evidence>
<dbReference type="Pfam" id="PF00403">
    <property type="entry name" value="HMA"/>
    <property type="match status" value="1"/>
</dbReference>
<dbReference type="InterPro" id="IPR036412">
    <property type="entry name" value="HAD-like_sf"/>
</dbReference>
<dbReference type="SFLD" id="SFLDG00002">
    <property type="entry name" value="C1.7:_P-type_atpase_like"/>
    <property type="match status" value="1"/>
</dbReference>
<keyword evidence="13 15" id="KW-0472">Membrane</keyword>
<evidence type="ECO:0000256" key="7">
    <source>
        <dbReference type="ARBA" id="ARBA00022796"/>
    </source>
</evidence>
<feature type="transmembrane region" description="Helical" evidence="15">
    <location>
        <begin position="198"/>
        <end position="216"/>
    </location>
</feature>
<evidence type="ECO:0000256" key="8">
    <source>
        <dbReference type="ARBA" id="ARBA00022840"/>
    </source>
</evidence>
<dbReference type="SUPFAM" id="SSF56784">
    <property type="entry name" value="HAD-like"/>
    <property type="match status" value="1"/>
</dbReference>
<dbReference type="InterPro" id="IPR044492">
    <property type="entry name" value="P_typ_ATPase_HD_dom"/>
</dbReference>
<dbReference type="Pfam" id="PF00702">
    <property type="entry name" value="Hydrolase"/>
    <property type="match status" value="1"/>
</dbReference>
<dbReference type="CDD" id="cd00371">
    <property type="entry name" value="HMA"/>
    <property type="match status" value="1"/>
</dbReference>
<dbReference type="NCBIfam" id="TIGR01494">
    <property type="entry name" value="ATPase_P-type"/>
    <property type="match status" value="1"/>
</dbReference>
<keyword evidence="4 15" id="KW-0812">Transmembrane</keyword>
<dbReference type="InterPro" id="IPR036163">
    <property type="entry name" value="HMA_dom_sf"/>
</dbReference>
<dbReference type="PROSITE" id="PS00154">
    <property type="entry name" value="ATPASE_E1_E2"/>
    <property type="match status" value="1"/>
</dbReference>
<dbReference type="SUPFAM" id="SSF55008">
    <property type="entry name" value="HMA, heavy metal-associated domain"/>
    <property type="match status" value="1"/>
</dbReference>
<evidence type="ECO:0000256" key="5">
    <source>
        <dbReference type="ARBA" id="ARBA00022723"/>
    </source>
</evidence>
<dbReference type="PROSITE" id="PS01047">
    <property type="entry name" value="HMA_1"/>
    <property type="match status" value="1"/>
</dbReference>
<name>A0A9D9E3V9_9LACO</name>
<dbReference type="InterPro" id="IPR006121">
    <property type="entry name" value="HMA_dom"/>
</dbReference>
<gene>
    <name evidence="17" type="ORF">IAA89_00585</name>
</gene>
<dbReference type="NCBIfam" id="TIGR01511">
    <property type="entry name" value="ATPase-IB1_Cu"/>
    <property type="match status" value="1"/>
</dbReference>
<dbReference type="SFLD" id="SFLDS00003">
    <property type="entry name" value="Haloacid_Dehalogenase"/>
    <property type="match status" value="1"/>
</dbReference>
<dbReference type="CDD" id="cd02094">
    <property type="entry name" value="P-type_ATPase_Cu-like"/>
    <property type="match status" value="1"/>
</dbReference>
<keyword evidence="15" id="KW-1003">Cell membrane</keyword>
<dbReference type="PRINTS" id="PR00943">
    <property type="entry name" value="CUATPASE"/>
</dbReference>
<keyword evidence="7" id="KW-0187">Copper transport</keyword>
<feature type="transmembrane region" description="Helical" evidence="15">
    <location>
        <begin position="170"/>
        <end position="192"/>
    </location>
</feature>
<dbReference type="GO" id="GO:0005507">
    <property type="term" value="F:copper ion binding"/>
    <property type="evidence" value="ECO:0007669"/>
    <property type="project" value="TreeGrafter"/>
</dbReference>
<comment type="catalytic activity">
    <reaction evidence="14">
        <text>Cu(+)(in) + ATP + H2O = Cu(+)(out) + ADP + phosphate + H(+)</text>
        <dbReference type="Rhea" id="RHEA:25792"/>
        <dbReference type="ChEBI" id="CHEBI:15377"/>
        <dbReference type="ChEBI" id="CHEBI:15378"/>
        <dbReference type="ChEBI" id="CHEBI:30616"/>
        <dbReference type="ChEBI" id="CHEBI:43474"/>
        <dbReference type="ChEBI" id="CHEBI:49552"/>
        <dbReference type="ChEBI" id="CHEBI:456216"/>
        <dbReference type="EC" id="7.2.2.8"/>
    </reaction>
</comment>
<organism evidence="17 18">
    <name type="scientific">Candidatus Gallilactobacillus intestinavium</name>
    <dbReference type="NCBI Taxonomy" id="2840838"/>
    <lineage>
        <taxon>Bacteria</taxon>
        <taxon>Bacillati</taxon>
        <taxon>Bacillota</taxon>
        <taxon>Bacilli</taxon>
        <taxon>Lactobacillales</taxon>
        <taxon>Lactobacillaceae</taxon>
        <taxon>Lactobacillaceae incertae sedis</taxon>
        <taxon>Candidatus Gallilactobacillus</taxon>
    </lineage>
</organism>
<evidence type="ECO:0000256" key="1">
    <source>
        <dbReference type="ARBA" id="ARBA00004651"/>
    </source>
</evidence>
<dbReference type="InterPro" id="IPR059000">
    <property type="entry name" value="ATPase_P-type_domA"/>
</dbReference>
<evidence type="ECO:0000313" key="18">
    <source>
        <dbReference type="Proteomes" id="UP000823614"/>
    </source>
</evidence>
<dbReference type="Gene3D" id="3.40.50.1000">
    <property type="entry name" value="HAD superfamily/HAD-like"/>
    <property type="match status" value="1"/>
</dbReference>
<dbReference type="EC" id="7.2.2.8" evidence="3"/>
<dbReference type="GO" id="GO:0016887">
    <property type="term" value="F:ATP hydrolysis activity"/>
    <property type="evidence" value="ECO:0007669"/>
    <property type="project" value="InterPro"/>
</dbReference>
<dbReference type="InterPro" id="IPR023214">
    <property type="entry name" value="HAD_sf"/>
</dbReference>
<evidence type="ECO:0000256" key="12">
    <source>
        <dbReference type="ARBA" id="ARBA00023065"/>
    </source>
</evidence>
<dbReference type="AlphaFoldDB" id="A0A9D9E3V9"/>
<dbReference type="GO" id="GO:0005886">
    <property type="term" value="C:plasma membrane"/>
    <property type="evidence" value="ECO:0007669"/>
    <property type="project" value="UniProtKB-SubCell"/>
</dbReference>
<feature type="transmembrane region" description="Helical" evidence="15">
    <location>
        <begin position="379"/>
        <end position="400"/>
    </location>
</feature>
<evidence type="ECO:0000256" key="9">
    <source>
        <dbReference type="ARBA" id="ARBA00022967"/>
    </source>
</evidence>
<evidence type="ECO:0000256" key="15">
    <source>
        <dbReference type="RuleBase" id="RU362081"/>
    </source>
</evidence>
<dbReference type="PRINTS" id="PR00119">
    <property type="entry name" value="CATATPASE"/>
</dbReference>
<dbReference type="Gene3D" id="2.70.150.10">
    <property type="entry name" value="Calcium-transporting ATPase, cytoplasmic transduction domain A"/>
    <property type="match status" value="1"/>
</dbReference>
<protein>
    <recommendedName>
        <fullName evidence="3">P-type Cu(+) transporter</fullName>
        <ecNumber evidence="3">7.2.2.8</ecNumber>
    </recommendedName>
</protein>
<dbReference type="SUPFAM" id="SSF81665">
    <property type="entry name" value="Calcium ATPase, transmembrane domain M"/>
    <property type="match status" value="1"/>
</dbReference>
<proteinExistence type="inferred from homology"/>
<dbReference type="FunFam" id="3.30.70.100:FF:000005">
    <property type="entry name" value="Copper-exporting P-type ATPase A"/>
    <property type="match status" value="1"/>
</dbReference>
<keyword evidence="8 15" id="KW-0067">ATP-binding</keyword>
<dbReference type="InterPro" id="IPR001757">
    <property type="entry name" value="P_typ_ATPase"/>
</dbReference>
<dbReference type="PANTHER" id="PTHR43520:SF8">
    <property type="entry name" value="P-TYPE CU(+) TRANSPORTER"/>
    <property type="match status" value="1"/>
</dbReference>
<feature type="non-terminal residue" evidence="17">
    <location>
        <position position="697"/>
    </location>
</feature>
<dbReference type="InterPro" id="IPR027256">
    <property type="entry name" value="P-typ_ATPase_IB"/>
</dbReference>
<evidence type="ECO:0000256" key="13">
    <source>
        <dbReference type="ARBA" id="ARBA00023136"/>
    </source>
</evidence>
<feature type="transmembrane region" description="Helical" evidence="15">
    <location>
        <begin position="98"/>
        <end position="119"/>
    </location>
</feature>
<evidence type="ECO:0000256" key="14">
    <source>
        <dbReference type="ARBA" id="ARBA00049289"/>
    </source>
</evidence>
<dbReference type="EMBL" id="JADIMP010000013">
    <property type="protein sequence ID" value="MBO8440937.1"/>
    <property type="molecule type" value="Genomic_DNA"/>
</dbReference>
<dbReference type="InterPro" id="IPR017969">
    <property type="entry name" value="Heavy-metal-associated_CS"/>
</dbReference>
<evidence type="ECO:0000313" key="17">
    <source>
        <dbReference type="EMBL" id="MBO8440937.1"/>
    </source>
</evidence>
<dbReference type="SUPFAM" id="SSF81653">
    <property type="entry name" value="Calcium ATPase, transduction domain A"/>
    <property type="match status" value="1"/>
</dbReference>
<feature type="domain" description="HMA" evidence="16">
    <location>
        <begin position="4"/>
        <end position="70"/>
    </location>
</feature>